<dbReference type="RefSeq" id="WP_151656326.1">
    <property type="nucleotide sequence ID" value="NZ_WBVP01000021.1"/>
</dbReference>
<comment type="caution">
    <text evidence="2">The sequence shown here is derived from an EMBL/GenBank/DDBJ whole genome shotgun (WGS) entry which is preliminary data.</text>
</comment>
<evidence type="ECO:0000313" key="2">
    <source>
        <dbReference type="EMBL" id="KAB2823528.1"/>
    </source>
</evidence>
<organism evidence="2 3">
    <name type="scientific">Aliivibrio finisterrensis</name>
    <dbReference type="NCBI Taxonomy" id="511998"/>
    <lineage>
        <taxon>Bacteria</taxon>
        <taxon>Pseudomonadati</taxon>
        <taxon>Pseudomonadota</taxon>
        <taxon>Gammaproteobacteria</taxon>
        <taxon>Vibrionales</taxon>
        <taxon>Vibrionaceae</taxon>
        <taxon>Aliivibrio</taxon>
    </lineage>
</organism>
<evidence type="ECO:0008006" key="4">
    <source>
        <dbReference type="Google" id="ProtNLM"/>
    </source>
</evidence>
<feature type="chain" id="PRO_5027028799" description="Lipoprotein" evidence="1">
    <location>
        <begin position="18"/>
        <end position="481"/>
    </location>
</feature>
<dbReference type="Proteomes" id="UP000434870">
    <property type="component" value="Unassembled WGS sequence"/>
</dbReference>
<dbReference type="PROSITE" id="PS51257">
    <property type="entry name" value="PROKAR_LIPOPROTEIN"/>
    <property type="match status" value="1"/>
</dbReference>
<gene>
    <name evidence="2" type="ORF">F8B77_15250</name>
</gene>
<evidence type="ECO:0000256" key="1">
    <source>
        <dbReference type="SAM" id="SignalP"/>
    </source>
</evidence>
<protein>
    <recommendedName>
        <fullName evidence="4">Lipoprotein</fullName>
    </recommendedName>
</protein>
<dbReference type="EMBL" id="WBVP01000021">
    <property type="protein sequence ID" value="KAB2823528.1"/>
    <property type="molecule type" value="Genomic_DNA"/>
</dbReference>
<dbReference type="AlphaFoldDB" id="A0A6N6RQ44"/>
<accession>A0A6N6RQ44</accession>
<keyword evidence="1" id="KW-0732">Signal</keyword>
<reference evidence="2 3" key="1">
    <citation type="submission" date="2019-09" db="EMBL/GenBank/DDBJ databases">
        <title>Genome of Aliivibrio finisterrensis LMG 23869 (type strain).</title>
        <authorList>
            <person name="Bowman J.P."/>
        </authorList>
    </citation>
    <scope>NUCLEOTIDE SEQUENCE [LARGE SCALE GENOMIC DNA]</scope>
    <source>
        <strain evidence="2 3">LMG 23869</strain>
    </source>
</reference>
<name>A0A6N6RQ44_9GAMM</name>
<sequence>MNKMLPIGLFSTLLLTACGGGSSGGGGGTPAPTKYTWQFLQMVDTLPSGCNSSLATVFSTTEVNGVIKNTYAVEATDVKITISDINGNHQVYLDQSDISPSGQLVLSEDQIPDGGYVSVVETDNLTGSVAYVLSVQKEMLTDAFIKVNTNQGANSNCYTKNALKIDSNKKKVTIEYTPNDGISAVSAEDYFDGKSTPNSAPTINNLTVISPSEPVLLSGYTNDQNGALDNITHYKYVESKTLATDTPASVSNNQTLLTIDGLSRIDVYPSSNAITTTFDKLTVKSLFNEHSFDWFSWNNENQNNTYEVSTPFGSEYSYSAQYHTMINGWDTLSNNIVTNGLSDVDLHNVSLSSDPLILTCISGVCEFDFTDVTSETIQGALVDYTLQEGVFTMNHSVYAKGPIVTIPQVITSRYPDHTTPVNTSFISSDQDNKEITDIFTVFGKTKNFSSTAGRVEMLLPPALGLAHEELLIKNNYNIFTK</sequence>
<feature type="signal peptide" evidence="1">
    <location>
        <begin position="1"/>
        <end position="17"/>
    </location>
</feature>
<proteinExistence type="predicted"/>
<evidence type="ECO:0000313" key="3">
    <source>
        <dbReference type="Proteomes" id="UP000434870"/>
    </source>
</evidence>